<dbReference type="HOGENOM" id="CLU_119412_2_2_2"/>
<feature type="domain" description="ChsH2 rubredoxin-like zinc ribbon" evidence="2">
    <location>
        <begin position="8"/>
        <end position="39"/>
    </location>
</feature>
<dbReference type="Pfam" id="PF01796">
    <property type="entry name" value="OB_ChsH2_C"/>
    <property type="match status" value="1"/>
</dbReference>
<evidence type="ECO:0000313" key="3">
    <source>
        <dbReference type="EMBL" id="AIY90214.1"/>
    </source>
</evidence>
<gene>
    <name evidence="3" type="ORF">GACE_1174</name>
</gene>
<accession>A0A0A7GDX0</accession>
<dbReference type="GO" id="GO:0016746">
    <property type="term" value="F:acyltransferase activity"/>
    <property type="evidence" value="ECO:0007669"/>
    <property type="project" value="UniProtKB-KW"/>
</dbReference>
<dbReference type="SUPFAM" id="SSF50249">
    <property type="entry name" value="Nucleic acid-binding proteins"/>
    <property type="match status" value="1"/>
</dbReference>
<evidence type="ECO:0000259" key="1">
    <source>
        <dbReference type="Pfam" id="PF01796"/>
    </source>
</evidence>
<dbReference type="STRING" id="565033.GACE_1174"/>
<dbReference type="InterPro" id="IPR022002">
    <property type="entry name" value="ChsH2_Znr"/>
</dbReference>
<dbReference type="EMBL" id="CP009552">
    <property type="protein sequence ID" value="AIY90214.1"/>
    <property type="molecule type" value="Genomic_DNA"/>
</dbReference>
<dbReference type="RefSeq" id="WP_048093710.1">
    <property type="nucleotide sequence ID" value="NZ_CP009552.1"/>
</dbReference>
<dbReference type="PANTHER" id="PTHR34075:SF5">
    <property type="entry name" value="BLR3430 PROTEIN"/>
    <property type="match status" value="1"/>
</dbReference>
<keyword evidence="3" id="KW-0012">Acyltransferase</keyword>
<dbReference type="AlphaFoldDB" id="A0A0A7GDX0"/>
<dbReference type="Gene3D" id="6.10.30.10">
    <property type="match status" value="1"/>
</dbReference>
<protein>
    <submittedName>
        <fullName evidence="3">Conserved protein associated with acetyl-CoA C-acyltransferase</fullName>
    </submittedName>
</protein>
<dbReference type="eggNOG" id="arCOG01285">
    <property type="taxonomic scope" value="Archaea"/>
</dbReference>
<keyword evidence="3" id="KW-0808">Transferase</keyword>
<dbReference type="KEGG" id="gac:GACE_1174"/>
<dbReference type="GeneID" id="24797757"/>
<proteinExistence type="predicted"/>
<dbReference type="PANTHER" id="PTHR34075">
    <property type="entry name" value="BLR3430 PROTEIN"/>
    <property type="match status" value="1"/>
</dbReference>
<evidence type="ECO:0000259" key="2">
    <source>
        <dbReference type="Pfam" id="PF12172"/>
    </source>
</evidence>
<organism evidence="3 4">
    <name type="scientific">Geoglobus acetivorans</name>
    <dbReference type="NCBI Taxonomy" id="565033"/>
    <lineage>
        <taxon>Archaea</taxon>
        <taxon>Methanobacteriati</taxon>
        <taxon>Methanobacteriota</taxon>
        <taxon>Archaeoglobi</taxon>
        <taxon>Archaeoglobales</taxon>
        <taxon>Archaeoglobaceae</taxon>
        <taxon>Geoglobus</taxon>
    </lineage>
</organism>
<evidence type="ECO:0000313" key="4">
    <source>
        <dbReference type="Proteomes" id="UP000030624"/>
    </source>
</evidence>
<name>A0A0A7GDX0_GEOAI</name>
<dbReference type="InterPro" id="IPR002878">
    <property type="entry name" value="ChsH2_C"/>
</dbReference>
<dbReference type="Pfam" id="PF12172">
    <property type="entry name" value="zf-ChsH2"/>
    <property type="match status" value="1"/>
</dbReference>
<dbReference type="Proteomes" id="UP000030624">
    <property type="component" value="Chromosome"/>
</dbReference>
<sequence>MLPRFWRKIKYRYNLVGTKCENCGSIYYPPRNICPECRRKSRMVEVELGEKGRVVTYTVIHDVPESSKLMKPYVVGIVELDSGARVTAQIVEDPERVRIGSRVRAVFRKYGEEGEDGIIYYGTKFVLDE</sequence>
<dbReference type="InterPro" id="IPR052513">
    <property type="entry name" value="Thioester_dehydratase-like"/>
</dbReference>
<reference evidence="3 4" key="1">
    <citation type="journal article" date="2015" name="Appl. Environ. Microbiol.">
        <title>The Geoglobus acetivorans genome: Fe(III) reduction, acetate utilization, autotrophic growth, and degradation of aromatic compounds in a hyperthermophilic archaeon.</title>
        <authorList>
            <person name="Mardanov A.V."/>
            <person name="Slododkina G.B."/>
            <person name="Slobodkin A.I."/>
            <person name="Beletsky A.V."/>
            <person name="Gavrilov S.N."/>
            <person name="Kublanov I.V."/>
            <person name="Bonch-Osmolovskaya E.A."/>
            <person name="Skryabin K.G."/>
            <person name="Ravin N.V."/>
        </authorList>
    </citation>
    <scope>NUCLEOTIDE SEQUENCE [LARGE SCALE GENOMIC DNA]</scope>
    <source>
        <strain evidence="3 4">SBH6</strain>
    </source>
</reference>
<dbReference type="InterPro" id="IPR012340">
    <property type="entry name" value="NA-bd_OB-fold"/>
</dbReference>
<feature type="domain" description="ChsH2 C-terminal OB-fold" evidence="1">
    <location>
        <begin position="45"/>
        <end position="108"/>
    </location>
</feature>